<dbReference type="EnsemblMetazoa" id="MESCA003138-RA">
    <property type="protein sequence ID" value="MESCA003138-PA"/>
    <property type="gene ID" value="MESCA003138"/>
</dbReference>
<dbReference type="HOGENOM" id="CLU_1201027_0_0_1"/>
<dbReference type="EMBL" id="CAQQ02124236">
    <property type="status" value="NOT_ANNOTATED_CDS"/>
    <property type="molecule type" value="Genomic_DNA"/>
</dbReference>
<dbReference type="Proteomes" id="UP000015102">
    <property type="component" value="Unassembled WGS sequence"/>
</dbReference>
<reference evidence="1" key="2">
    <citation type="submission" date="2015-06" db="UniProtKB">
        <authorList>
            <consortium name="EnsemblMetazoa"/>
        </authorList>
    </citation>
    <scope>IDENTIFICATION</scope>
</reference>
<sequence>MDSEIPSEKYLVPTSFEIGKYKVSLGILGTETSNLIPNIILASSLDNNSSAIISQVHLEYEKTNDKKKETTRLEIITNILQTYFKIMTIKPGSPGAKIVYQNAYFLGRHESKFSLLNILKQDYDNNGMLNSRKLALKFCGLNESVPSASTNVLPILIHSCPTDFSTVEYFDTLKTEDIGRLVIYAPVISSTMHVINDFTLAHGTAVIARQQSDGKGRGGNQVRHYYFVELL</sequence>
<dbReference type="GO" id="GO:0004077">
    <property type="term" value="F:biotin--[biotin carboxyl-carrier protein] ligase activity"/>
    <property type="evidence" value="ECO:0007669"/>
    <property type="project" value="TreeGrafter"/>
</dbReference>
<dbReference type="STRING" id="36166.T1GI70"/>
<organism evidence="1 2">
    <name type="scientific">Megaselia scalaris</name>
    <name type="common">Humpbacked fly</name>
    <name type="synonym">Phora scalaris</name>
    <dbReference type="NCBI Taxonomy" id="36166"/>
    <lineage>
        <taxon>Eukaryota</taxon>
        <taxon>Metazoa</taxon>
        <taxon>Ecdysozoa</taxon>
        <taxon>Arthropoda</taxon>
        <taxon>Hexapoda</taxon>
        <taxon>Insecta</taxon>
        <taxon>Pterygota</taxon>
        <taxon>Neoptera</taxon>
        <taxon>Endopterygota</taxon>
        <taxon>Diptera</taxon>
        <taxon>Brachycera</taxon>
        <taxon>Muscomorpha</taxon>
        <taxon>Platypezoidea</taxon>
        <taxon>Phoridae</taxon>
        <taxon>Megaseliini</taxon>
        <taxon>Megaselia</taxon>
    </lineage>
</organism>
<dbReference type="SUPFAM" id="SSF55681">
    <property type="entry name" value="Class II aaRS and biotin synthetases"/>
    <property type="match status" value="1"/>
</dbReference>
<dbReference type="InterPro" id="IPR045864">
    <property type="entry name" value="aa-tRNA-synth_II/BPL/LPL"/>
</dbReference>
<dbReference type="Gene3D" id="3.30.930.10">
    <property type="entry name" value="Bira Bifunctional Protein, Domain 2"/>
    <property type="match status" value="1"/>
</dbReference>
<reference evidence="2" key="1">
    <citation type="submission" date="2013-02" db="EMBL/GenBank/DDBJ databases">
        <authorList>
            <person name="Hughes D."/>
        </authorList>
    </citation>
    <scope>NUCLEOTIDE SEQUENCE</scope>
    <source>
        <strain>Durham</strain>
        <strain evidence="2">NC isolate 2 -- Noor lab</strain>
    </source>
</reference>
<protein>
    <submittedName>
        <fullName evidence="1">Uncharacterized protein</fullName>
    </submittedName>
</protein>
<evidence type="ECO:0000313" key="2">
    <source>
        <dbReference type="Proteomes" id="UP000015102"/>
    </source>
</evidence>
<dbReference type="PANTHER" id="PTHR12835">
    <property type="entry name" value="BIOTIN PROTEIN LIGASE"/>
    <property type="match status" value="1"/>
</dbReference>
<dbReference type="AlphaFoldDB" id="T1GI70"/>
<keyword evidence="2" id="KW-1185">Reference proteome</keyword>
<dbReference type="GO" id="GO:0005737">
    <property type="term" value="C:cytoplasm"/>
    <property type="evidence" value="ECO:0007669"/>
    <property type="project" value="TreeGrafter"/>
</dbReference>
<name>T1GI70_MEGSC</name>
<evidence type="ECO:0000313" key="1">
    <source>
        <dbReference type="EnsemblMetazoa" id="MESCA003138-PA"/>
    </source>
</evidence>
<proteinExistence type="predicted"/>
<accession>T1GI70</accession>
<dbReference type="PANTHER" id="PTHR12835:SF5">
    <property type="entry name" value="BIOTIN--PROTEIN LIGASE"/>
    <property type="match status" value="1"/>
</dbReference>